<feature type="region of interest" description="Disordered" evidence="1">
    <location>
        <begin position="81"/>
        <end position="113"/>
    </location>
</feature>
<keyword evidence="3" id="KW-1185">Reference proteome</keyword>
<protein>
    <submittedName>
        <fullName evidence="2">Uncharacterized protein</fullName>
    </submittedName>
</protein>
<evidence type="ECO:0000313" key="2">
    <source>
        <dbReference type="EMBL" id="KAK7136768.1"/>
    </source>
</evidence>
<dbReference type="AlphaFoldDB" id="A0AAN9CJW3"/>
<gene>
    <name evidence="2" type="ORF">R3I93_016967</name>
</gene>
<dbReference type="EMBL" id="JAYKXH010000018">
    <property type="protein sequence ID" value="KAK7136768.1"/>
    <property type="molecule type" value="Genomic_DNA"/>
</dbReference>
<dbReference type="Proteomes" id="UP001364617">
    <property type="component" value="Unassembled WGS sequence"/>
</dbReference>
<name>A0AAN9CJW3_9TELE</name>
<organism evidence="2 3">
    <name type="scientific">Phoxinus phoxinus</name>
    <name type="common">Eurasian minnow</name>
    <dbReference type="NCBI Taxonomy" id="58324"/>
    <lineage>
        <taxon>Eukaryota</taxon>
        <taxon>Metazoa</taxon>
        <taxon>Chordata</taxon>
        <taxon>Craniata</taxon>
        <taxon>Vertebrata</taxon>
        <taxon>Euteleostomi</taxon>
        <taxon>Actinopterygii</taxon>
        <taxon>Neopterygii</taxon>
        <taxon>Teleostei</taxon>
        <taxon>Ostariophysi</taxon>
        <taxon>Cypriniformes</taxon>
        <taxon>Leuciscidae</taxon>
        <taxon>Phoxininae</taxon>
        <taxon>Phoxinus</taxon>
    </lineage>
</organism>
<accession>A0AAN9CJW3</accession>
<sequence>MTGITDFSTLTRSLVEKNALQFLKELDLSNNKIRDSKQLRDVIQDSNCTLRVDCEQTLVGSGRNLIGGWFTSWSNAQDLVNSTGTDLTSSDEESSEGDIVEEEEPGRVGLDGI</sequence>
<dbReference type="InterPro" id="IPR001611">
    <property type="entry name" value="Leu-rich_rpt"/>
</dbReference>
<proteinExistence type="predicted"/>
<comment type="caution">
    <text evidence="2">The sequence shown here is derived from an EMBL/GenBank/DDBJ whole genome shotgun (WGS) entry which is preliminary data.</text>
</comment>
<evidence type="ECO:0000256" key="1">
    <source>
        <dbReference type="SAM" id="MobiDB-lite"/>
    </source>
</evidence>
<evidence type="ECO:0000313" key="3">
    <source>
        <dbReference type="Proteomes" id="UP001364617"/>
    </source>
</evidence>
<dbReference type="PROSITE" id="PS51450">
    <property type="entry name" value="LRR"/>
    <property type="match status" value="1"/>
</dbReference>
<reference evidence="2 3" key="1">
    <citation type="submission" date="2024-02" db="EMBL/GenBank/DDBJ databases">
        <title>Chromosome-level genome assembly of the Eurasian Minnow (Phoxinus phoxinus).</title>
        <authorList>
            <person name="Oriowo T.O."/>
            <person name="Martin S."/>
            <person name="Stange M."/>
            <person name="Chrysostomakis Y."/>
            <person name="Brown T."/>
            <person name="Winkler S."/>
            <person name="Kukowka S."/>
            <person name="Myers E.W."/>
            <person name="Bohne A."/>
        </authorList>
    </citation>
    <scope>NUCLEOTIDE SEQUENCE [LARGE SCALE GENOMIC DNA]</scope>
    <source>
        <strain evidence="2">ZFMK-TIS-60720</strain>
        <tissue evidence="2">Whole Organism</tissue>
    </source>
</reference>
<feature type="compositionally biased region" description="Acidic residues" evidence="1">
    <location>
        <begin position="89"/>
        <end position="104"/>
    </location>
</feature>